<name>A0A5P1FTD8_ASPOF</name>
<feature type="region of interest" description="Disordered" evidence="11">
    <location>
        <begin position="324"/>
        <end position="350"/>
    </location>
</feature>
<comment type="function">
    <text evidence="7">Transcription activator that acts as a flowering master switch in both long and short days, independently of the circadian clock. Promotes flowering upstream of HD1 by up-regulating FTL1, FTL4, FTL5, FTL6, EHD1, HD3A and RFT1. Seems to repress FTL11 expression. May recognize the consensus motif 5'-TTTGTCGTAAT-3' in target gene promoters.</text>
</comment>
<feature type="region of interest" description="Disordered" evidence="11">
    <location>
        <begin position="287"/>
        <end position="308"/>
    </location>
</feature>
<dbReference type="PROSITE" id="PS00028">
    <property type="entry name" value="ZINC_FINGER_C2H2_1"/>
    <property type="match status" value="1"/>
</dbReference>
<dbReference type="Gramene" id="ONK80933">
    <property type="protein sequence ID" value="ONK80933"/>
    <property type="gene ID" value="A4U43_C01F23440"/>
</dbReference>
<dbReference type="SUPFAM" id="SSF57667">
    <property type="entry name" value="beta-beta-alpha zinc fingers"/>
    <property type="match status" value="1"/>
</dbReference>
<keyword evidence="14" id="KW-1185">Reference proteome</keyword>
<dbReference type="EMBL" id="CM007381">
    <property type="protein sequence ID" value="ONK80933.1"/>
    <property type="molecule type" value="Genomic_DNA"/>
</dbReference>
<dbReference type="InterPro" id="IPR031140">
    <property type="entry name" value="IDD1-16"/>
</dbReference>
<dbReference type="Proteomes" id="UP000243459">
    <property type="component" value="Chromosome 1"/>
</dbReference>
<reference evidence="14" key="1">
    <citation type="journal article" date="2017" name="Nat. Commun.">
        <title>The asparagus genome sheds light on the origin and evolution of a young Y chromosome.</title>
        <authorList>
            <person name="Harkess A."/>
            <person name="Zhou J."/>
            <person name="Xu C."/>
            <person name="Bowers J.E."/>
            <person name="Van der Hulst R."/>
            <person name="Ayyampalayam S."/>
            <person name="Mercati F."/>
            <person name="Riccardi P."/>
            <person name="McKain M.R."/>
            <person name="Kakrana A."/>
            <person name="Tang H."/>
            <person name="Ray J."/>
            <person name="Groenendijk J."/>
            <person name="Arikit S."/>
            <person name="Mathioni S.M."/>
            <person name="Nakano M."/>
            <person name="Shan H."/>
            <person name="Telgmann-Rauber A."/>
            <person name="Kanno A."/>
            <person name="Yue Z."/>
            <person name="Chen H."/>
            <person name="Li W."/>
            <person name="Chen Y."/>
            <person name="Xu X."/>
            <person name="Zhang Y."/>
            <person name="Luo S."/>
            <person name="Chen H."/>
            <person name="Gao J."/>
            <person name="Mao Z."/>
            <person name="Pires J.C."/>
            <person name="Luo M."/>
            <person name="Kudrna D."/>
            <person name="Wing R.A."/>
            <person name="Meyers B.C."/>
            <person name="Yi K."/>
            <person name="Kong H."/>
            <person name="Lavrijsen P."/>
            <person name="Sunseri F."/>
            <person name="Falavigna A."/>
            <person name="Ye Y."/>
            <person name="Leebens-Mack J.H."/>
            <person name="Chen G."/>
        </authorList>
    </citation>
    <scope>NUCLEOTIDE SEQUENCE [LARGE SCALE GENOMIC DNA]</scope>
    <source>
        <strain evidence="14">cv. DH0086</strain>
    </source>
</reference>
<evidence type="ECO:0000256" key="9">
    <source>
        <dbReference type="ARBA" id="ARBA00083437"/>
    </source>
</evidence>
<evidence type="ECO:0000313" key="14">
    <source>
        <dbReference type="Proteomes" id="UP000243459"/>
    </source>
</evidence>
<dbReference type="Pfam" id="PF22995">
    <property type="entry name" value="C2CH-3rd_BIRD-IDD"/>
    <property type="match status" value="1"/>
</dbReference>
<sequence length="450" mass="49852">MMKGLIIQQQQVEENMSNLTSAASGDQACSVSSNPNPAPAAKKKRNLPGNPDPDAEVIALSPKTLMATNRFVCEICNKGFQRDQNLQLHRRGHNLPWKLKQRSNKEVRKKVYICPEVSCVHHDPSRALGDLTGIKKHFSRKHGEKKWKCEKCSKKYAVQSDWKAHSKICGTREYRCDCGTLFSRRDSFITHRAFCDALAEESARAITNNPLANHHHPILFSQPPPPQTTIQTSSLDPSHYNQFPQFPNLMMMKRESNQNEFPSWLSCPQSSSTSLNHLDLIQEYNNNSQDQNPAQSIPQTLPPPPISNPHMSATALLQKAAQMGATMSRPSTHQAQMAPAHHSPNPNNAVSSSMFGLGLMSSHHQEMMMANGFDPHGSFGEAMESLGRASQGKEEGGNINGGGGGEEMTRDFLGLRALPHRDILNMAGLDHCMSSSSSYDQAQQGKKPWN</sequence>
<dbReference type="InterPro" id="IPR013087">
    <property type="entry name" value="Znf_C2H2_type"/>
</dbReference>
<feature type="compositionally biased region" description="Polar residues" evidence="11">
    <location>
        <begin position="235"/>
        <end position="244"/>
    </location>
</feature>
<dbReference type="GO" id="GO:0008270">
    <property type="term" value="F:zinc ion binding"/>
    <property type="evidence" value="ECO:0007669"/>
    <property type="project" value="UniProtKB-KW"/>
</dbReference>
<feature type="region of interest" description="Disordered" evidence="11">
    <location>
        <begin position="18"/>
        <end position="53"/>
    </location>
</feature>
<dbReference type="OrthoDB" id="6354171at2759"/>
<proteinExistence type="predicted"/>
<evidence type="ECO:0000256" key="5">
    <source>
        <dbReference type="ARBA" id="ARBA00023015"/>
    </source>
</evidence>
<keyword evidence="1" id="KW-0479">Metal-binding</keyword>
<dbReference type="Pfam" id="PF22996">
    <property type="entry name" value="C2H2-2nd_BIRD-IDD"/>
    <property type="match status" value="1"/>
</dbReference>
<dbReference type="PANTHER" id="PTHR10593">
    <property type="entry name" value="SERINE/THREONINE-PROTEIN KINASE RIO"/>
    <property type="match status" value="1"/>
</dbReference>
<evidence type="ECO:0000256" key="8">
    <source>
        <dbReference type="ARBA" id="ARBA00072973"/>
    </source>
</evidence>
<feature type="domain" description="C2H2-type" evidence="12">
    <location>
        <begin position="71"/>
        <end position="93"/>
    </location>
</feature>
<dbReference type="Gene3D" id="3.30.160.60">
    <property type="entry name" value="Classic Zinc Finger"/>
    <property type="match status" value="2"/>
</dbReference>
<dbReference type="AlphaFoldDB" id="A0A5P1FTD8"/>
<dbReference type="InterPro" id="IPR055186">
    <property type="entry name" value="C2H2-2nd_BIRD-IDD"/>
</dbReference>
<evidence type="ECO:0000256" key="4">
    <source>
        <dbReference type="ARBA" id="ARBA00022833"/>
    </source>
</evidence>
<dbReference type="PANTHER" id="PTHR10593:SF236">
    <property type="entry name" value="PROTEIN INDETERMINATE-DOMAIN 11"/>
    <property type="match status" value="1"/>
</dbReference>
<feature type="compositionally biased region" description="Polar residues" evidence="11">
    <location>
        <begin position="287"/>
        <end position="299"/>
    </location>
</feature>
<dbReference type="GO" id="GO:0003700">
    <property type="term" value="F:DNA-binding transcription factor activity"/>
    <property type="evidence" value="ECO:0007669"/>
    <property type="project" value="TreeGrafter"/>
</dbReference>
<dbReference type="InterPro" id="IPR036236">
    <property type="entry name" value="Znf_C2H2_sf"/>
</dbReference>
<evidence type="ECO:0000256" key="3">
    <source>
        <dbReference type="ARBA" id="ARBA00022771"/>
    </source>
</evidence>
<dbReference type="Pfam" id="PF00096">
    <property type="entry name" value="zf-C2H2"/>
    <property type="match status" value="1"/>
</dbReference>
<evidence type="ECO:0000256" key="2">
    <source>
        <dbReference type="ARBA" id="ARBA00022737"/>
    </source>
</evidence>
<feature type="region of interest" description="Disordered" evidence="11">
    <location>
        <begin position="223"/>
        <end position="244"/>
    </location>
</feature>
<keyword evidence="4" id="KW-0862">Zinc</keyword>
<keyword evidence="5" id="KW-0805">Transcription regulation</keyword>
<gene>
    <name evidence="13" type="ORF">A4U43_C01F23440</name>
</gene>
<organism evidence="13 14">
    <name type="scientific">Asparagus officinalis</name>
    <name type="common">Garden asparagus</name>
    <dbReference type="NCBI Taxonomy" id="4686"/>
    <lineage>
        <taxon>Eukaryota</taxon>
        <taxon>Viridiplantae</taxon>
        <taxon>Streptophyta</taxon>
        <taxon>Embryophyta</taxon>
        <taxon>Tracheophyta</taxon>
        <taxon>Spermatophyta</taxon>
        <taxon>Magnoliopsida</taxon>
        <taxon>Liliopsida</taxon>
        <taxon>Asparagales</taxon>
        <taxon>Asparagaceae</taxon>
        <taxon>Asparagoideae</taxon>
        <taxon>Asparagus</taxon>
    </lineage>
</organism>
<protein>
    <recommendedName>
        <fullName evidence="8">Protein EARLY HEADING DATE 2</fullName>
    </recommendedName>
    <alternativeName>
        <fullName evidence="9">Protein RICE INDETERMINATE 1</fullName>
    </alternativeName>
</protein>
<evidence type="ECO:0000256" key="11">
    <source>
        <dbReference type="SAM" id="MobiDB-lite"/>
    </source>
</evidence>
<dbReference type="FunFam" id="3.30.160.60:FF:000554">
    <property type="entry name" value="protein indeterminate-domain 12-like"/>
    <property type="match status" value="1"/>
</dbReference>
<evidence type="ECO:0000313" key="13">
    <source>
        <dbReference type="EMBL" id="ONK80933.1"/>
    </source>
</evidence>
<evidence type="ECO:0000256" key="6">
    <source>
        <dbReference type="ARBA" id="ARBA00023163"/>
    </source>
</evidence>
<keyword evidence="3 10" id="KW-0863">Zinc-finger</keyword>
<evidence type="ECO:0000256" key="7">
    <source>
        <dbReference type="ARBA" id="ARBA00059785"/>
    </source>
</evidence>
<dbReference type="OMA" id="FAPSWLT"/>
<evidence type="ECO:0000256" key="1">
    <source>
        <dbReference type="ARBA" id="ARBA00022723"/>
    </source>
</evidence>
<evidence type="ECO:0000256" key="10">
    <source>
        <dbReference type="PROSITE-ProRule" id="PRU00042"/>
    </source>
</evidence>
<dbReference type="Pfam" id="PF22992">
    <property type="entry name" value="C2CH-4th_BIRD-IDD"/>
    <property type="match status" value="1"/>
</dbReference>
<dbReference type="InterPro" id="IPR055185">
    <property type="entry name" value="C2CH-4th_BIRD-IDD"/>
</dbReference>
<evidence type="ECO:0000259" key="12">
    <source>
        <dbReference type="PROSITE" id="PS50157"/>
    </source>
</evidence>
<dbReference type="GO" id="GO:0005634">
    <property type="term" value="C:nucleus"/>
    <property type="evidence" value="ECO:0007669"/>
    <property type="project" value="TreeGrafter"/>
</dbReference>
<dbReference type="FunFam" id="3.30.160.60:FF:000131">
    <property type="entry name" value="protein indeterminate-domain 5, chloroplastic-like"/>
    <property type="match status" value="1"/>
</dbReference>
<feature type="compositionally biased region" description="Polar residues" evidence="11">
    <location>
        <begin position="18"/>
        <end position="35"/>
    </location>
</feature>
<dbReference type="InterPro" id="IPR055187">
    <property type="entry name" value="C2CH-3rd_BIRD-IDD"/>
</dbReference>
<keyword evidence="6" id="KW-0804">Transcription</keyword>
<keyword evidence="2" id="KW-0677">Repeat</keyword>
<accession>A0A5P1FTD8</accession>
<dbReference type="SMART" id="SM00355">
    <property type="entry name" value="ZnF_C2H2"/>
    <property type="match status" value="3"/>
</dbReference>
<dbReference type="PROSITE" id="PS50157">
    <property type="entry name" value="ZINC_FINGER_C2H2_2"/>
    <property type="match status" value="1"/>
</dbReference>